<dbReference type="Pfam" id="PF01966">
    <property type="entry name" value="HD"/>
    <property type="match status" value="1"/>
</dbReference>
<dbReference type="SUPFAM" id="SSF109604">
    <property type="entry name" value="HD-domain/PDEase-like"/>
    <property type="match status" value="1"/>
</dbReference>
<reference evidence="3" key="1">
    <citation type="submission" date="2016-11" db="EMBL/GenBank/DDBJ databases">
        <authorList>
            <person name="Varghese N."/>
            <person name="Submissions S."/>
        </authorList>
    </citation>
    <scope>NUCLEOTIDE SEQUENCE [LARGE SCALE GENOMIC DNA]</scope>
    <source>
        <strain evidence="3">DSM 2635</strain>
    </source>
</reference>
<gene>
    <name evidence="2" type="ORF">SAMN04488530_1256</name>
</gene>
<dbReference type="Gene3D" id="1.10.3210.10">
    <property type="entry name" value="Hypothetical protein af1432"/>
    <property type="match status" value="1"/>
</dbReference>
<dbReference type="RefSeq" id="WP_242948869.1">
    <property type="nucleotide sequence ID" value="NZ_BAABCH010000025.1"/>
</dbReference>
<evidence type="ECO:0000313" key="2">
    <source>
        <dbReference type="EMBL" id="SHH18715.1"/>
    </source>
</evidence>
<sequence>MNLDFNKNKIISLLKAVDRDGIDELIKYLEERTDFFIAPASTHFHGNYKGGLAEHSINVMNILKEKNERYSLNLSDESIVIIGLLHDICKVNFYKNSMKLRRNDEGKWEAYKTYVIDDGVPLGHGEKSCIIIQQFINLTLEECMAIRYHMGAYLPKDEYKNLENAKNRFPLITAVYTADVEASSYLEKTVVDIEIVDISIYNEMKRKGEII</sequence>
<accession>A0A1M5QX62</accession>
<name>A0A1M5QX62_9FIRM</name>
<dbReference type="InterPro" id="IPR006674">
    <property type="entry name" value="HD_domain"/>
</dbReference>
<dbReference type="EMBL" id="FQWX01000025">
    <property type="protein sequence ID" value="SHH18715.1"/>
    <property type="molecule type" value="Genomic_DNA"/>
</dbReference>
<protein>
    <submittedName>
        <fullName evidence="2">HD domain-containing protein</fullName>
    </submittedName>
</protein>
<proteinExistence type="predicted"/>
<keyword evidence="3" id="KW-1185">Reference proteome</keyword>
<organism evidence="2 3">
    <name type="scientific">Asaccharospora irregularis DSM 2635</name>
    <dbReference type="NCBI Taxonomy" id="1121321"/>
    <lineage>
        <taxon>Bacteria</taxon>
        <taxon>Bacillati</taxon>
        <taxon>Bacillota</taxon>
        <taxon>Clostridia</taxon>
        <taxon>Peptostreptococcales</taxon>
        <taxon>Peptostreptococcaceae</taxon>
        <taxon>Asaccharospora</taxon>
    </lineage>
</organism>
<dbReference type="AlphaFoldDB" id="A0A1M5QX62"/>
<evidence type="ECO:0000259" key="1">
    <source>
        <dbReference type="Pfam" id="PF01966"/>
    </source>
</evidence>
<evidence type="ECO:0000313" key="3">
    <source>
        <dbReference type="Proteomes" id="UP000243255"/>
    </source>
</evidence>
<dbReference type="STRING" id="1121321.SAMN04488530_1256"/>
<dbReference type="Proteomes" id="UP000243255">
    <property type="component" value="Unassembled WGS sequence"/>
</dbReference>
<feature type="domain" description="HD" evidence="1">
    <location>
        <begin position="53"/>
        <end position="156"/>
    </location>
</feature>